<dbReference type="AlphaFoldDB" id="A0A0K2UIJ2"/>
<protein>
    <submittedName>
        <fullName evidence="1">Uncharacterized protein</fullName>
    </submittedName>
</protein>
<evidence type="ECO:0000313" key="1">
    <source>
        <dbReference type="EMBL" id="CDW38048.1"/>
    </source>
</evidence>
<accession>A0A0K2UIJ2</accession>
<reference evidence="1" key="1">
    <citation type="submission" date="2014-05" db="EMBL/GenBank/DDBJ databases">
        <authorList>
            <person name="Chronopoulou M."/>
        </authorList>
    </citation>
    <scope>NUCLEOTIDE SEQUENCE</scope>
    <source>
        <tissue evidence="1">Whole organism</tissue>
    </source>
</reference>
<sequence length="22" mass="2647">MSYRCLFFPKLTPNPENLCLIF</sequence>
<name>A0A0K2UIJ2_LEPSM</name>
<proteinExistence type="predicted"/>
<dbReference type="EMBL" id="HACA01020687">
    <property type="protein sequence ID" value="CDW38048.1"/>
    <property type="molecule type" value="Transcribed_RNA"/>
</dbReference>
<organism evidence="1">
    <name type="scientific">Lepeophtheirus salmonis</name>
    <name type="common">Salmon louse</name>
    <name type="synonym">Caligus salmonis</name>
    <dbReference type="NCBI Taxonomy" id="72036"/>
    <lineage>
        <taxon>Eukaryota</taxon>
        <taxon>Metazoa</taxon>
        <taxon>Ecdysozoa</taxon>
        <taxon>Arthropoda</taxon>
        <taxon>Crustacea</taxon>
        <taxon>Multicrustacea</taxon>
        <taxon>Hexanauplia</taxon>
        <taxon>Copepoda</taxon>
        <taxon>Siphonostomatoida</taxon>
        <taxon>Caligidae</taxon>
        <taxon>Lepeophtheirus</taxon>
    </lineage>
</organism>